<dbReference type="InterPro" id="IPR049056">
    <property type="entry name" value="NAD_Glu_DH_HM3"/>
</dbReference>
<evidence type="ECO:0000259" key="5">
    <source>
        <dbReference type="Pfam" id="PF21077"/>
    </source>
</evidence>
<dbReference type="PANTHER" id="PTHR43403">
    <property type="entry name" value="NAD-SPECIFIC GLUTAMATE DEHYDROGENASE"/>
    <property type="match status" value="1"/>
</dbReference>
<dbReference type="InterPro" id="IPR046346">
    <property type="entry name" value="Aminoacid_DH-like_N_sf"/>
</dbReference>
<proteinExistence type="predicted"/>
<evidence type="ECO:0000259" key="2">
    <source>
        <dbReference type="Pfam" id="PF21074"/>
    </source>
</evidence>
<dbReference type="PANTHER" id="PTHR43403:SF1">
    <property type="entry name" value="NAD-SPECIFIC GLUTAMATE DEHYDROGENASE"/>
    <property type="match status" value="1"/>
</dbReference>
<dbReference type="Pfam" id="PF05088">
    <property type="entry name" value="Bac_GDH_CD"/>
    <property type="match status" value="1"/>
</dbReference>
<keyword evidence="7" id="KW-1185">Reference proteome</keyword>
<dbReference type="Pfam" id="PF21077">
    <property type="entry name" value="GDH_ACT3"/>
    <property type="match status" value="1"/>
</dbReference>
<gene>
    <name evidence="6" type="ORF">ACFQH9_07670</name>
</gene>
<feature type="domain" description="NAD-specific glutamate dehydrogenase C-terminal" evidence="2">
    <location>
        <begin position="1231"/>
        <end position="1571"/>
    </location>
</feature>
<protein>
    <submittedName>
        <fullName evidence="6">NAD-glutamate dehydrogenase</fullName>
    </submittedName>
</protein>
<feature type="domain" description="NAD-glutamate dehydrogenase N-terminal ACT1" evidence="3">
    <location>
        <begin position="72"/>
        <end position="152"/>
    </location>
</feature>
<dbReference type="InterPro" id="IPR028971">
    <property type="entry name" value="NAD-GDH_cat"/>
</dbReference>
<accession>A0ABW1I706</accession>
<dbReference type="Pfam" id="PF21075">
    <property type="entry name" value="GDH_ACT1"/>
    <property type="match status" value="1"/>
</dbReference>
<sequence length="1575" mass="172947">MSRTREQTTAAEPAAAELDGLTALYGRHAPADGAPVQGDRPELPPLSEVAAEQRALATRRLVGEPLVRVEGAAVRIVTDDMPYLVGSTLAAVSRAGAEVRRLLHPIVVVRRDVAGQLQEVLPDADPADPPRGTLAESWMRLDLSGAVDPDLLTEELRDALHDVREIVEDGDRMERRIQTLADELLAEELVPRGVRTDRGSERHEVAQFLRWLADGHFTFLGYRHYRLDGDRLRPELASGLGVLRRDTLDNGAFVPDGGRTDRAEELLILTRAGVRSRVLRPLHPCYVGLRTFDQDGGPTGEHRFLGMLTVPGMYESVLDIPVVARRTRHAIRRAGFPLESYSGQQMLEVISGLPREELLSATTEFLHDVAVGVLGLAGRRGVRVFLRRDPHHRFVSCLVYVPRDRYTTTSRLAMAEVLRERLRGSSVDYTARVTEAPYAQVHFTVQTDPADPPADPDPQELTDELTDAIRTWDDRLVDRLGPATVTVPGLLAGIPDSYKAGVAPERAVEDLKRILGLAEGGFDVRLHHEEGERRLAIYLDEPVSLTRILPVLQHLGVEVVDEHPSEFVRPDGRRCWLYDFGLRIDASDAGDPADPALAGRDEAALDRDFCAAFRATWGGEAEADRFSALVLHAGLHWREAALLRAYARYSRQVGSTFGVQYMADTLLAQPAVARGLVKLFRARFDPAEDNRAKVTEEALTEVTALIDQVTGLDADRILRGFLAMIVATLRTNWFRDRAFTSFKIDPAAVPEMPAPRPRFEIFVYSPRMEGVHLRFGPVARGGLRWSDRPQDFRTEILGLVKAQMVKNAVIVPVGAKGGFVVRAARPDPAEVEACYRLFISGLLDLTDNLVRGETVPPPDVVCHDGEDSYLVVAADKGTARFSDVANEVAASYGFWLGDAFASGGSVGYDHKAMGITARGAWESVKRHFSELGVDTQTQDFTVVGVGDMSGDVFGNGMLLSEHIRLVAAFDHRHVFVDPDPDAARGYAERRRLFDLPRSSWDDYDRSVISPGGGVWPRTAKAVPVGPEMRAALGLPEHVVKLSPPELIRAILLAPADLLWNGGIGTYVKASTEAHADAGDKANDAIRVDGRELRVKVVGEGGNLGLTQRGRIEYARHGGRINTDAIDNSAGVDCSDHEVNIKVLLDRLVTIGELDRPGRDALLAEMTDEVASLVLADNTDQNAVLGVSRSHSGEMANVHARVVADLQERTGLDRDLEVLPTPAGFQALERSGEGLTGPELSTLLAHVKLDLKRRLLDSDLLEGAAFAPRLPEYFPHPLRERFPEAIRRHPLHREILCTLLVNEMVDGAGITFAFRLGEETAAGPSDAVRAYAVATGVYALRAHWREIRHAGLPVEVADRLVLESRRLLDRASRWFLTNRPQPLAVGAEAARFAGLVRTLRRRLPELLAGREQEIVRTRIATLLDEGVPGTLARRAATTVHGFGLLDVVELVELSERDGEPRDPEEVARTYFALSDHLGIDVALTSVSALPRGDRWHQLARLALRDDLYGSLRSITLDALREAAPGTPLPETIAQWERANASKLVRARAALQEIAVAGELDLATLSVVSRQLRGLAR</sequence>
<dbReference type="EMBL" id="JBHSQK010000012">
    <property type="protein sequence ID" value="MFC5948149.1"/>
    <property type="molecule type" value="Genomic_DNA"/>
</dbReference>
<feature type="domain" description="NAD-glutamate dehydrogenase catalytic" evidence="1">
    <location>
        <begin position="702"/>
        <end position="1186"/>
    </location>
</feature>
<name>A0ABW1I706_9PSEU</name>
<dbReference type="Pfam" id="PF21076">
    <property type="entry name" value="GDH_ACT2"/>
    <property type="match status" value="1"/>
</dbReference>
<organism evidence="6 7">
    <name type="scientific">Pseudonocardia lutea</name>
    <dbReference type="NCBI Taxonomy" id="2172015"/>
    <lineage>
        <taxon>Bacteria</taxon>
        <taxon>Bacillati</taxon>
        <taxon>Actinomycetota</taxon>
        <taxon>Actinomycetes</taxon>
        <taxon>Pseudonocardiales</taxon>
        <taxon>Pseudonocardiaceae</taxon>
        <taxon>Pseudonocardia</taxon>
    </lineage>
</organism>
<evidence type="ECO:0000259" key="1">
    <source>
        <dbReference type="Pfam" id="PF05088"/>
    </source>
</evidence>
<dbReference type="Proteomes" id="UP001596119">
    <property type="component" value="Unassembled WGS sequence"/>
</dbReference>
<dbReference type="InterPro" id="IPR049059">
    <property type="entry name" value="NAD_Glu_DH_HM1"/>
</dbReference>
<dbReference type="Pfam" id="PF21074">
    <property type="entry name" value="GDH_C"/>
    <property type="match status" value="1"/>
</dbReference>
<dbReference type="InterPro" id="IPR049064">
    <property type="entry name" value="NAD_Glu_DH_ACT3"/>
</dbReference>
<dbReference type="Pfam" id="PF21078">
    <property type="entry name" value="GDH_HM3"/>
    <property type="match status" value="1"/>
</dbReference>
<feature type="domain" description="NAD-glutamate dehydrogenase ACT2" evidence="4">
    <location>
        <begin position="383"/>
        <end position="473"/>
    </location>
</feature>
<dbReference type="Pfam" id="PF21073">
    <property type="entry name" value="GDH_HM1"/>
    <property type="match status" value="1"/>
</dbReference>
<dbReference type="InterPro" id="IPR036291">
    <property type="entry name" value="NAD(P)-bd_dom_sf"/>
</dbReference>
<dbReference type="SUPFAM" id="SSF53223">
    <property type="entry name" value="Aminoacid dehydrogenase-like, N-terminal domain"/>
    <property type="match status" value="1"/>
</dbReference>
<comment type="caution">
    <text evidence="6">The sequence shown here is derived from an EMBL/GenBank/DDBJ whole genome shotgun (WGS) entry which is preliminary data.</text>
</comment>
<dbReference type="Gene3D" id="3.40.50.720">
    <property type="entry name" value="NAD(P)-binding Rossmann-like Domain"/>
    <property type="match status" value="1"/>
</dbReference>
<evidence type="ECO:0000313" key="6">
    <source>
        <dbReference type="EMBL" id="MFC5948149.1"/>
    </source>
</evidence>
<dbReference type="InterPro" id="IPR049062">
    <property type="entry name" value="NAD_Glu_DH_ACT2"/>
</dbReference>
<reference evidence="7" key="1">
    <citation type="journal article" date="2019" name="Int. J. Syst. Evol. Microbiol.">
        <title>The Global Catalogue of Microorganisms (GCM) 10K type strain sequencing project: providing services to taxonomists for standard genome sequencing and annotation.</title>
        <authorList>
            <consortium name="The Broad Institute Genomics Platform"/>
            <consortium name="The Broad Institute Genome Sequencing Center for Infectious Disease"/>
            <person name="Wu L."/>
            <person name="Ma J."/>
        </authorList>
    </citation>
    <scope>NUCLEOTIDE SEQUENCE [LARGE SCALE GENOMIC DNA]</scope>
    <source>
        <strain evidence="7">CGMCC 4.7397</strain>
    </source>
</reference>
<dbReference type="PIRSF" id="PIRSF036761">
    <property type="entry name" value="GDH_Mll4104"/>
    <property type="match status" value="1"/>
</dbReference>
<dbReference type="InterPro" id="IPR024727">
    <property type="entry name" value="NAD_Glu_DH_N_ACT1"/>
</dbReference>
<feature type="domain" description="NAD-glutamate dehydrogenase ACT3" evidence="5">
    <location>
        <begin position="528"/>
        <end position="590"/>
    </location>
</feature>
<dbReference type="InterPro" id="IPR048381">
    <property type="entry name" value="GDH_C"/>
</dbReference>
<dbReference type="InterPro" id="IPR007780">
    <property type="entry name" value="NAD_Glu_DH_bac"/>
</dbReference>
<evidence type="ECO:0000259" key="3">
    <source>
        <dbReference type="Pfam" id="PF21075"/>
    </source>
</evidence>
<dbReference type="RefSeq" id="WP_379565213.1">
    <property type="nucleotide sequence ID" value="NZ_JBHSQK010000012.1"/>
</dbReference>
<evidence type="ECO:0000313" key="7">
    <source>
        <dbReference type="Proteomes" id="UP001596119"/>
    </source>
</evidence>
<dbReference type="SUPFAM" id="SSF51735">
    <property type="entry name" value="NAD(P)-binding Rossmann-fold domains"/>
    <property type="match status" value="1"/>
</dbReference>
<evidence type="ECO:0000259" key="4">
    <source>
        <dbReference type="Pfam" id="PF21076"/>
    </source>
</evidence>